<feature type="domain" description="Major facilitator superfamily (MFS) profile" evidence="9">
    <location>
        <begin position="1"/>
        <end position="399"/>
    </location>
</feature>
<feature type="transmembrane region" description="Helical" evidence="8">
    <location>
        <begin position="377"/>
        <end position="397"/>
    </location>
</feature>
<feature type="transmembrane region" description="Helical" evidence="8">
    <location>
        <begin position="285"/>
        <end position="305"/>
    </location>
</feature>
<evidence type="ECO:0000256" key="1">
    <source>
        <dbReference type="ARBA" id="ARBA00004651"/>
    </source>
</evidence>
<dbReference type="PROSITE" id="PS50850">
    <property type="entry name" value="MFS"/>
    <property type="match status" value="1"/>
</dbReference>
<reference evidence="10 11" key="1">
    <citation type="submission" date="2020-02" db="EMBL/GenBank/DDBJ databases">
        <title>Sequencing the genomes of 1000 actinobacteria strains.</title>
        <authorList>
            <person name="Klenk H.-P."/>
        </authorList>
    </citation>
    <scope>NUCLEOTIDE SEQUENCE [LARGE SCALE GENOMIC DNA]</scope>
    <source>
        <strain evidence="10 11">DSM 19609</strain>
    </source>
</reference>
<dbReference type="Proteomes" id="UP000749311">
    <property type="component" value="Unassembled WGS sequence"/>
</dbReference>
<dbReference type="RefSeq" id="WP_208390453.1">
    <property type="nucleotide sequence ID" value="NZ_JAAMOZ010000001.1"/>
</dbReference>
<dbReference type="EMBL" id="JAAMOZ010000001">
    <property type="protein sequence ID" value="NIH56498.1"/>
    <property type="molecule type" value="Genomic_DNA"/>
</dbReference>
<evidence type="ECO:0000256" key="6">
    <source>
        <dbReference type="ARBA" id="ARBA00023136"/>
    </source>
</evidence>
<keyword evidence="4 8" id="KW-0812">Transmembrane</keyword>
<organism evidence="10 11">
    <name type="scientific">Brooklawnia cerclae</name>
    <dbReference type="NCBI Taxonomy" id="349934"/>
    <lineage>
        <taxon>Bacteria</taxon>
        <taxon>Bacillati</taxon>
        <taxon>Actinomycetota</taxon>
        <taxon>Actinomycetes</taxon>
        <taxon>Propionibacteriales</taxon>
        <taxon>Propionibacteriaceae</taxon>
        <taxon>Brooklawnia</taxon>
    </lineage>
</organism>
<comment type="subcellular location">
    <subcellularLocation>
        <location evidence="1">Cell membrane</location>
        <topology evidence="1">Multi-pass membrane protein</topology>
    </subcellularLocation>
</comment>
<keyword evidence="2" id="KW-0813">Transport</keyword>
<feature type="transmembrane region" description="Helical" evidence="8">
    <location>
        <begin position="12"/>
        <end position="29"/>
    </location>
</feature>
<feature type="transmembrane region" description="Helical" evidence="8">
    <location>
        <begin position="49"/>
        <end position="68"/>
    </location>
</feature>
<sequence length="497" mass="52804">MSEALRSFAVRNYRIWFAGALVSNIGTWLQRTAQDWIVINDLTDNDAVAVGFTMALQFGPQVLFIPVSGFMADHFDTRKLLMLTQALQAVLAFGLGAVVVTGHATLPLVYLFALLLGIVSALDSPPRQVFVSELVDERLIGNAVSLNSASFNLGRMVGPAVAGLLVAWLGAGWAFLINGMTFAAVLASLWWIRDGELLHPERAERAKGALLEGFRYVRRRTDLMAVMILILIAETFSLNFPVFIAAMCTVVFHLGAEHFGLFNSALALGSVAGALLAARHDRPRLRVIVVACAGMGLALAVGSAMPVAWAFALALPLGGMCMQLMTASANGYVQLSTNPEMRGRVMAVYMAVLTGGTPIGAPIMGWIADVFGPRSSVLVGAVAAVIAAVCGVAWLAMRMRLDAEIGLPRGPRIHIEVVPRVFRGRSAVLRVPALAEPAPLDEDGGQVADESRGADESRTDHGGTVAPALGEGSQKGIEDQDADGCGHRVDREHGCTV</sequence>
<dbReference type="PANTHER" id="PTHR23513:SF11">
    <property type="entry name" value="STAPHYLOFERRIN A TRANSPORTER"/>
    <property type="match status" value="1"/>
</dbReference>
<evidence type="ECO:0000259" key="9">
    <source>
        <dbReference type="PROSITE" id="PS50850"/>
    </source>
</evidence>
<dbReference type="InterPro" id="IPR010290">
    <property type="entry name" value="TM_effector"/>
</dbReference>
<evidence type="ECO:0000256" key="4">
    <source>
        <dbReference type="ARBA" id="ARBA00022692"/>
    </source>
</evidence>
<feature type="transmembrane region" description="Helical" evidence="8">
    <location>
        <begin position="311"/>
        <end position="333"/>
    </location>
</feature>
<feature type="region of interest" description="Disordered" evidence="7">
    <location>
        <begin position="439"/>
        <end position="497"/>
    </location>
</feature>
<evidence type="ECO:0000256" key="7">
    <source>
        <dbReference type="SAM" id="MobiDB-lite"/>
    </source>
</evidence>
<evidence type="ECO:0000256" key="8">
    <source>
        <dbReference type="SAM" id="Phobius"/>
    </source>
</evidence>
<evidence type="ECO:0000313" key="11">
    <source>
        <dbReference type="Proteomes" id="UP000749311"/>
    </source>
</evidence>
<feature type="transmembrane region" description="Helical" evidence="8">
    <location>
        <begin position="345"/>
        <end position="365"/>
    </location>
</feature>
<evidence type="ECO:0000256" key="2">
    <source>
        <dbReference type="ARBA" id="ARBA00022448"/>
    </source>
</evidence>
<proteinExistence type="predicted"/>
<feature type="transmembrane region" description="Helical" evidence="8">
    <location>
        <begin position="223"/>
        <end position="252"/>
    </location>
</feature>
<evidence type="ECO:0000256" key="5">
    <source>
        <dbReference type="ARBA" id="ARBA00022989"/>
    </source>
</evidence>
<dbReference type="SUPFAM" id="SSF103473">
    <property type="entry name" value="MFS general substrate transporter"/>
    <property type="match status" value="1"/>
</dbReference>
<evidence type="ECO:0000313" key="10">
    <source>
        <dbReference type="EMBL" id="NIH56498.1"/>
    </source>
</evidence>
<keyword evidence="6 8" id="KW-0472">Membrane</keyword>
<feature type="compositionally biased region" description="Basic and acidic residues" evidence="7">
    <location>
        <begin position="449"/>
        <end position="461"/>
    </location>
</feature>
<feature type="compositionally biased region" description="Basic and acidic residues" evidence="7">
    <location>
        <begin position="484"/>
        <end position="497"/>
    </location>
</feature>
<gene>
    <name evidence="10" type="ORF">FB473_001143</name>
</gene>
<keyword evidence="5 8" id="KW-1133">Transmembrane helix</keyword>
<accession>A0ABX0SGN3</accession>
<comment type="caution">
    <text evidence="10">The sequence shown here is derived from an EMBL/GenBank/DDBJ whole genome shotgun (WGS) entry which is preliminary data.</text>
</comment>
<feature type="transmembrane region" description="Helical" evidence="8">
    <location>
        <begin position="89"/>
        <end position="122"/>
    </location>
</feature>
<name>A0ABX0SGN3_9ACTN</name>
<protein>
    <submittedName>
        <fullName evidence="10">MFS family permease</fullName>
    </submittedName>
</protein>
<keyword evidence="11" id="KW-1185">Reference proteome</keyword>
<keyword evidence="3" id="KW-1003">Cell membrane</keyword>
<dbReference type="CDD" id="cd06173">
    <property type="entry name" value="MFS_MefA_like"/>
    <property type="match status" value="1"/>
</dbReference>
<evidence type="ECO:0000256" key="3">
    <source>
        <dbReference type="ARBA" id="ARBA00022475"/>
    </source>
</evidence>
<dbReference type="Pfam" id="PF05977">
    <property type="entry name" value="MFS_3"/>
    <property type="match status" value="1"/>
</dbReference>
<feature type="transmembrane region" description="Helical" evidence="8">
    <location>
        <begin position="258"/>
        <end position="278"/>
    </location>
</feature>
<dbReference type="Gene3D" id="1.20.1250.20">
    <property type="entry name" value="MFS general substrate transporter like domains"/>
    <property type="match status" value="1"/>
</dbReference>
<feature type="transmembrane region" description="Helical" evidence="8">
    <location>
        <begin position="165"/>
        <end position="192"/>
    </location>
</feature>
<dbReference type="PANTHER" id="PTHR23513">
    <property type="entry name" value="INTEGRAL MEMBRANE EFFLUX PROTEIN-RELATED"/>
    <property type="match status" value="1"/>
</dbReference>
<dbReference type="InterPro" id="IPR036259">
    <property type="entry name" value="MFS_trans_sf"/>
</dbReference>
<dbReference type="InterPro" id="IPR020846">
    <property type="entry name" value="MFS_dom"/>
</dbReference>